<feature type="compositionally biased region" description="Basic and acidic residues" evidence="1">
    <location>
        <begin position="87"/>
        <end position="99"/>
    </location>
</feature>
<dbReference type="EMBL" id="GG698500">
    <property type="protein sequence ID" value="EGD97279.1"/>
    <property type="molecule type" value="Genomic_DNA"/>
</dbReference>
<reference evidence="3" key="1">
    <citation type="journal article" date="2012" name="MBio">
        <title>Comparative genome analysis of Trichophyton rubrum and related dermatophytes reveals candidate genes involved in infection.</title>
        <authorList>
            <person name="Martinez D.A."/>
            <person name="Oliver B.G."/>
            <person name="Graeser Y."/>
            <person name="Goldberg J.M."/>
            <person name="Li W."/>
            <person name="Martinez-Rossi N.M."/>
            <person name="Monod M."/>
            <person name="Shelest E."/>
            <person name="Barton R.C."/>
            <person name="Birch E."/>
            <person name="Brakhage A.A."/>
            <person name="Chen Z."/>
            <person name="Gurr S.J."/>
            <person name="Heiman D."/>
            <person name="Heitman J."/>
            <person name="Kosti I."/>
            <person name="Rossi A."/>
            <person name="Saif S."/>
            <person name="Samalova M."/>
            <person name="Saunders C.W."/>
            <person name="Shea T."/>
            <person name="Summerbell R.C."/>
            <person name="Xu J."/>
            <person name="Young S."/>
            <person name="Zeng Q."/>
            <person name="Birren B.W."/>
            <person name="Cuomo C.A."/>
            <person name="White T.C."/>
        </authorList>
    </citation>
    <scope>NUCLEOTIDE SEQUENCE [LARGE SCALE GENOMIC DNA]</scope>
    <source>
        <strain evidence="3">CBS 112818</strain>
    </source>
</reference>
<organism evidence="2 3">
    <name type="scientific">Trichophyton tonsurans (strain CBS 112818)</name>
    <name type="common">Scalp ringworm fungus</name>
    <dbReference type="NCBI Taxonomy" id="647933"/>
    <lineage>
        <taxon>Eukaryota</taxon>
        <taxon>Fungi</taxon>
        <taxon>Dikarya</taxon>
        <taxon>Ascomycota</taxon>
        <taxon>Pezizomycotina</taxon>
        <taxon>Eurotiomycetes</taxon>
        <taxon>Eurotiomycetidae</taxon>
        <taxon>Onygenales</taxon>
        <taxon>Arthrodermataceae</taxon>
        <taxon>Trichophyton</taxon>
    </lineage>
</organism>
<dbReference type="HOGENOM" id="CLU_2016877_0_0_1"/>
<gene>
    <name evidence="2" type="ORF">TESG_08489</name>
</gene>
<dbReference type="AlphaFoldDB" id="F2S130"/>
<feature type="region of interest" description="Disordered" evidence="1">
    <location>
        <begin position="84"/>
        <end position="123"/>
    </location>
</feature>
<protein>
    <submittedName>
        <fullName evidence="2">Uncharacterized protein</fullName>
    </submittedName>
</protein>
<keyword evidence="3" id="KW-1185">Reference proteome</keyword>
<evidence type="ECO:0000313" key="3">
    <source>
        <dbReference type="Proteomes" id="UP000009172"/>
    </source>
</evidence>
<proteinExistence type="predicted"/>
<accession>F2S130</accession>
<name>F2S130_TRIT1</name>
<sequence>MAQTQMIRDGRTSESAIICDKKECKLRQKRCRSSIKNESGMVRLVEFEFEFECEGRSEESEDSSQRCLVPCRCLTGVKLVGQGGRSIEGRKEKKDKTEEGEILEEVEEGEEDGDDDGVKERRR</sequence>
<evidence type="ECO:0000313" key="2">
    <source>
        <dbReference type="EMBL" id="EGD97279.1"/>
    </source>
</evidence>
<feature type="compositionally biased region" description="Acidic residues" evidence="1">
    <location>
        <begin position="100"/>
        <end position="115"/>
    </location>
</feature>
<dbReference type="Proteomes" id="UP000009172">
    <property type="component" value="Unassembled WGS sequence"/>
</dbReference>
<evidence type="ECO:0000256" key="1">
    <source>
        <dbReference type="SAM" id="MobiDB-lite"/>
    </source>
</evidence>